<sequence>MTENPNQETRNAFLAIVGKPNVGKSSLLNALLGEKVAIVTSKPQTTRTRITGVLTKGPDQYVFLDTPGLHRPKNKLGDQMVKAVQTSVRDVDAVVMVVEPYGELTESEEKLLDTIRDIRLPAVLVINKIDTLKEKTDLLARMDTFGKRNLFDAVFPVSVLQQKGLEPLMEQLSNYLAPGPHFFPDDALTDQPERVIMAEFLREQLLLNLRQEIPHGTAVVIEKMRERENQPGLLDIDATIYCERPTHKGMIIGKGGSMLKTIASQARAQMEQFLQTKVNLTCWVKVKEDWRNKDGLIRNFGLNFGE</sequence>
<feature type="region of interest" description="G5" evidence="8">
    <location>
        <begin position="157"/>
        <end position="159"/>
    </location>
</feature>
<feature type="domain" description="Era-type G" evidence="11">
    <location>
        <begin position="10"/>
        <end position="178"/>
    </location>
</feature>
<keyword evidence="4 7" id="KW-0694">RNA-binding</keyword>
<dbReference type="PRINTS" id="PR00326">
    <property type="entry name" value="GTP1OBG"/>
</dbReference>
<proteinExistence type="inferred from homology"/>
<comment type="similarity">
    <text evidence="1 7 8 9">Belongs to the TRAFAC class TrmE-Era-EngA-EngB-Septin-like GTPase superfamily. Era GTPase family.</text>
</comment>
<evidence type="ECO:0000256" key="4">
    <source>
        <dbReference type="ARBA" id="ARBA00022884"/>
    </source>
</evidence>
<dbReference type="Gene3D" id="3.40.50.300">
    <property type="entry name" value="P-loop containing nucleotide triphosphate hydrolases"/>
    <property type="match status" value="1"/>
</dbReference>
<dbReference type="InterPro" id="IPR005225">
    <property type="entry name" value="Small_GTP-bd"/>
</dbReference>
<feature type="domain" description="KH type-2" evidence="10">
    <location>
        <begin position="209"/>
        <end position="288"/>
    </location>
</feature>
<evidence type="ECO:0000256" key="1">
    <source>
        <dbReference type="ARBA" id="ARBA00007921"/>
    </source>
</evidence>
<protein>
    <recommendedName>
        <fullName evidence="2 7">GTPase Era</fullName>
    </recommendedName>
</protein>
<dbReference type="PANTHER" id="PTHR42698">
    <property type="entry name" value="GTPASE ERA"/>
    <property type="match status" value="1"/>
</dbReference>
<dbReference type="PROSITE" id="PS51713">
    <property type="entry name" value="G_ERA"/>
    <property type="match status" value="1"/>
</dbReference>
<dbReference type="InterPro" id="IPR027417">
    <property type="entry name" value="P-loop_NTPase"/>
</dbReference>
<feature type="binding site" evidence="7">
    <location>
        <begin position="18"/>
        <end position="25"/>
    </location>
    <ligand>
        <name>GTP</name>
        <dbReference type="ChEBI" id="CHEBI:37565"/>
    </ligand>
</feature>
<dbReference type="InterPro" id="IPR006073">
    <property type="entry name" value="GTP-bd"/>
</dbReference>
<dbReference type="GO" id="GO:0005525">
    <property type="term" value="F:GTP binding"/>
    <property type="evidence" value="ECO:0007669"/>
    <property type="project" value="UniProtKB-UniRule"/>
</dbReference>
<feature type="region of interest" description="G4" evidence="8">
    <location>
        <begin position="127"/>
        <end position="130"/>
    </location>
</feature>
<dbReference type="NCBIfam" id="TIGR00436">
    <property type="entry name" value="era"/>
    <property type="match status" value="1"/>
</dbReference>
<dbReference type="InterPro" id="IPR005662">
    <property type="entry name" value="GTPase_Era-like"/>
</dbReference>
<dbReference type="GO" id="GO:0005886">
    <property type="term" value="C:plasma membrane"/>
    <property type="evidence" value="ECO:0007669"/>
    <property type="project" value="UniProtKB-SubCell"/>
</dbReference>
<dbReference type="SUPFAM" id="SSF52540">
    <property type="entry name" value="P-loop containing nucleoside triphosphate hydrolases"/>
    <property type="match status" value="1"/>
</dbReference>
<evidence type="ECO:0000259" key="10">
    <source>
        <dbReference type="PROSITE" id="PS50823"/>
    </source>
</evidence>
<keyword evidence="6 7" id="KW-0472">Membrane</keyword>
<dbReference type="InterPro" id="IPR004044">
    <property type="entry name" value="KH_dom_type_2"/>
</dbReference>
<dbReference type="NCBIfam" id="TIGR00231">
    <property type="entry name" value="small_GTP"/>
    <property type="match status" value="1"/>
</dbReference>
<dbReference type="Gene3D" id="3.30.300.20">
    <property type="match status" value="1"/>
</dbReference>
<comment type="function">
    <text evidence="7">An essential GTPase that binds both GDP and GTP, with rapid nucleotide exchange. Plays a role in 16S rRNA processing and 30S ribosomal subunit biogenesis and possibly also in cell cycle regulation and energy metabolism.</text>
</comment>
<dbReference type="InterPro" id="IPR009019">
    <property type="entry name" value="KH_sf_prok-type"/>
</dbReference>
<reference evidence="12" key="2">
    <citation type="journal article" date="2021" name="PeerJ">
        <title>Extensive microbial diversity within the chicken gut microbiome revealed by metagenomics and culture.</title>
        <authorList>
            <person name="Gilroy R."/>
            <person name="Ravi A."/>
            <person name="Getino M."/>
            <person name="Pursley I."/>
            <person name="Horton D.L."/>
            <person name="Alikhan N.F."/>
            <person name="Baker D."/>
            <person name="Gharbi K."/>
            <person name="Hall N."/>
            <person name="Watson M."/>
            <person name="Adriaenssens E.M."/>
            <person name="Foster-Nyarko E."/>
            <person name="Jarju S."/>
            <person name="Secka A."/>
            <person name="Antonio M."/>
            <person name="Oren A."/>
            <person name="Chaudhuri R.R."/>
            <person name="La Ragione R."/>
            <person name="Hildebrand F."/>
            <person name="Pallen M.J."/>
        </authorList>
    </citation>
    <scope>NUCLEOTIDE SEQUENCE</scope>
    <source>
        <strain evidence="12">4509</strain>
    </source>
</reference>
<comment type="subcellular location">
    <subcellularLocation>
        <location evidence="7">Cytoplasm</location>
    </subcellularLocation>
    <subcellularLocation>
        <location evidence="7">Cell membrane</location>
        <topology evidence="7">Peripheral membrane protein</topology>
    </subcellularLocation>
</comment>
<name>A0A9D1IU10_9FIRM</name>
<dbReference type="NCBIfam" id="NF000908">
    <property type="entry name" value="PRK00089.1"/>
    <property type="match status" value="1"/>
</dbReference>
<accession>A0A9D1IU10</accession>
<evidence type="ECO:0000256" key="9">
    <source>
        <dbReference type="RuleBase" id="RU003761"/>
    </source>
</evidence>
<evidence type="ECO:0000259" key="11">
    <source>
        <dbReference type="PROSITE" id="PS51713"/>
    </source>
</evidence>
<dbReference type="PANTHER" id="PTHR42698:SF1">
    <property type="entry name" value="GTPASE ERA, MITOCHONDRIAL"/>
    <property type="match status" value="1"/>
</dbReference>
<gene>
    <name evidence="7 12" type="primary">era</name>
    <name evidence="12" type="ORF">IAD19_05645</name>
</gene>
<dbReference type="GO" id="GO:0003924">
    <property type="term" value="F:GTPase activity"/>
    <property type="evidence" value="ECO:0007669"/>
    <property type="project" value="UniProtKB-UniRule"/>
</dbReference>
<feature type="binding site" evidence="7">
    <location>
        <begin position="65"/>
        <end position="69"/>
    </location>
    <ligand>
        <name>GTP</name>
        <dbReference type="ChEBI" id="CHEBI:37565"/>
    </ligand>
</feature>
<keyword evidence="3 7" id="KW-0547">Nucleotide-binding</keyword>
<organism evidence="12 13">
    <name type="scientific">Candidatus Egerieicola faecale</name>
    <dbReference type="NCBI Taxonomy" id="2840774"/>
    <lineage>
        <taxon>Bacteria</taxon>
        <taxon>Bacillati</taxon>
        <taxon>Bacillota</taxon>
        <taxon>Clostridia</taxon>
        <taxon>Eubacteriales</taxon>
        <taxon>Oscillospiraceae</taxon>
        <taxon>Oscillospiraceae incertae sedis</taxon>
        <taxon>Candidatus Egerieicola</taxon>
    </lineage>
</organism>
<dbReference type="InterPro" id="IPR030388">
    <property type="entry name" value="G_ERA_dom"/>
</dbReference>
<evidence type="ECO:0000313" key="12">
    <source>
        <dbReference type="EMBL" id="HIU42019.1"/>
    </source>
</evidence>
<dbReference type="AlphaFoldDB" id="A0A9D1IU10"/>
<comment type="subunit">
    <text evidence="7">Monomer.</text>
</comment>
<dbReference type="Pfam" id="PF01926">
    <property type="entry name" value="MMR_HSR1"/>
    <property type="match status" value="1"/>
</dbReference>
<comment type="caution">
    <text evidence="12">The sequence shown here is derived from an EMBL/GenBank/DDBJ whole genome shotgun (WGS) entry which is preliminary data.</text>
</comment>
<evidence type="ECO:0000256" key="6">
    <source>
        <dbReference type="ARBA" id="ARBA00023136"/>
    </source>
</evidence>
<dbReference type="GO" id="GO:0043024">
    <property type="term" value="F:ribosomal small subunit binding"/>
    <property type="evidence" value="ECO:0007669"/>
    <property type="project" value="TreeGrafter"/>
</dbReference>
<keyword evidence="7" id="KW-0963">Cytoplasm</keyword>
<dbReference type="GO" id="GO:0070181">
    <property type="term" value="F:small ribosomal subunit rRNA binding"/>
    <property type="evidence" value="ECO:0007669"/>
    <property type="project" value="UniProtKB-UniRule"/>
</dbReference>
<evidence type="ECO:0000256" key="2">
    <source>
        <dbReference type="ARBA" id="ARBA00020484"/>
    </source>
</evidence>
<keyword evidence="7" id="KW-0690">Ribosome biogenesis</keyword>
<dbReference type="CDD" id="cd04163">
    <property type="entry name" value="Era"/>
    <property type="match status" value="1"/>
</dbReference>
<feature type="region of interest" description="G3" evidence="8">
    <location>
        <begin position="65"/>
        <end position="68"/>
    </location>
</feature>
<dbReference type="PROSITE" id="PS50823">
    <property type="entry name" value="KH_TYPE_2"/>
    <property type="match status" value="1"/>
</dbReference>
<evidence type="ECO:0000256" key="5">
    <source>
        <dbReference type="ARBA" id="ARBA00023134"/>
    </source>
</evidence>
<dbReference type="EMBL" id="DVMX01000112">
    <property type="protein sequence ID" value="HIU42019.1"/>
    <property type="molecule type" value="Genomic_DNA"/>
</dbReference>
<evidence type="ECO:0000256" key="7">
    <source>
        <dbReference type="HAMAP-Rule" id="MF_00367"/>
    </source>
</evidence>
<evidence type="ECO:0000313" key="13">
    <source>
        <dbReference type="Proteomes" id="UP000824082"/>
    </source>
</evidence>
<reference evidence="12" key="1">
    <citation type="submission" date="2020-10" db="EMBL/GenBank/DDBJ databases">
        <authorList>
            <person name="Gilroy R."/>
        </authorList>
    </citation>
    <scope>NUCLEOTIDE SEQUENCE</scope>
    <source>
        <strain evidence="12">4509</strain>
    </source>
</reference>
<keyword evidence="7" id="KW-0699">rRNA-binding</keyword>
<dbReference type="InterPro" id="IPR015946">
    <property type="entry name" value="KH_dom-like_a/b"/>
</dbReference>
<feature type="binding site" evidence="7">
    <location>
        <begin position="127"/>
        <end position="130"/>
    </location>
    <ligand>
        <name>GTP</name>
        <dbReference type="ChEBI" id="CHEBI:37565"/>
    </ligand>
</feature>
<feature type="region of interest" description="G2" evidence="8">
    <location>
        <begin position="44"/>
        <end position="48"/>
    </location>
</feature>
<evidence type="ECO:0000256" key="8">
    <source>
        <dbReference type="PROSITE-ProRule" id="PRU01050"/>
    </source>
</evidence>
<dbReference type="Pfam" id="PF07650">
    <property type="entry name" value="KH_2"/>
    <property type="match status" value="1"/>
</dbReference>
<evidence type="ECO:0000256" key="3">
    <source>
        <dbReference type="ARBA" id="ARBA00022741"/>
    </source>
</evidence>
<dbReference type="Proteomes" id="UP000824082">
    <property type="component" value="Unassembled WGS sequence"/>
</dbReference>
<feature type="region of interest" description="G1" evidence="8">
    <location>
        <begin position="18"/>
        <end position="25"/>
    </location>
</feature>
<dbReference type="GO" id="GO:0000028">
    <property type="term" value="P:ribosomal small subunit assembly"/>
    <property type="evidence" value="ECO:0007669"/>
    <property type="project" value="TreeGrafter"/>
</dbReference>
<dbReference type="SUPFAM" id="SSF54814">
    <property type="entry name" value="Prokaryotic type KH domain (KH-domain type II)"/>
    <property type="match status" value="1"/>
</dbReference>
<keyword evidence="5 7" id="KW-0342">GTP-binding</keyword>
<dbReference type="CDD" id="cd22534">
    <property type="entry name" value="KH-II_Era"/>
    <property type="match status" value="1"/>
</dbReference>
<dbReference type="GO" id="GO:0005829">
    <property type="term" value="C:cytosol"/>
    <property type="evidence" value="ECO:0007669"/>
    <property type="project" value="TreeGrafter"/>
</dbReference>
<dbReference type="HAMAP" id="MF_00367">
    <property type="entry name" value="GTPase_Era"/>
    <property type="match status" value="1"/>
</dbReference>
<keyword evidence="7" id="KW-1003">Cell membrane</keyword>